<dbReference type="AlphaFoldDB" id="A0A4S4BRZ8"/>
<gene>
    <name evidence="1" type="ORF">E6C55_15755</name>
</gene>
<proteinExistence type="predicted"/>
<dbReference type="InterPro" id="IPR008928">
    <property type="entry name" value="6-hairpin_glycosidase_sf"/>
</dbReference>
<organism evidence="1 2">
    <name type="scientific">Cohnella fermenti</name>
    <dbReference type="NCBI Taxonomy" id="2565925"/>
    <lineage>
        <taxon>Bacteria</taxon>
        <taxon>Bacillati</taxon>
        <taxon>Bacillota</taxon>
        <taxon>Bacilli</taxon>
        <taxon>Bacillales</taxon>
        <taxon>Paenibacillaceae</taxon>
        <taxon>Cohnella</taxon>
    </lineage>
</organism>
<dbReference type="GO" id="GO:0005975">
    <property type="term" value="P:carbohydrate metabolic process"/>
    <property type="evidence" value="ECO:0007669"/>
    <property type="project" value="InterPro"/>
</dbReference>
<reference evidence="1 2" key="1">
    <citation type="submission" date="2019-04" db="EMBL/GenBank/DDBJ databases">
        <title>Cohnella sp. nov. isolated from preserved vegetables.</title>
        <authorList>
            <person name="Lin S.-Y."/>
            <person name="Hung M.-H."/>
            <person name="Young C.-C."/>
        </authorList>
    </citation>
    <scope>NUCLEOTIDE SEQUENCE [LARGE SCALE GENOMIC DNA]</scope>
    <source>
        <strain evidence="1 2">CC-MHH1044</strain>
    </source>
</reference>
<accession>A0A4S4BRZ8</accession>
<dbReference type="RefSeq" id="WP_136370765.1">
    <property type="nucleotide sequence ID" value="NZ_SSOB01000018.1"/>
</dbReference>
<name>A0A4S4BRZ8_9BACL</name>
<comment type="caution">
    <text evidence="1">The sequence shown here is derived from an EMBL/GenBank/DDBJ whole genome shotgun (WGS) entry which is preliminary data.</text>
</comment>
<evidence type="ECO:0000313" key="1">
    <source>
        <dbReference type="EMBL" id="THF77791.1"/>
    </source>
</evidence>
<protein>
    <recommendedName>
        <fullName evidence="3">Glycosyl hydrolase</fullName>
    </recommendedName>
</protein>
<evidence type="ECO:0000313" key="2">
    <source>
        <dbReference type="Proteomes" id="UP000310636"/>
    </source>
</evidence>
<keyword evidence="2" id="KW-1185">Reference proteome</keyword>
<dbReference type="OrthoDB" id="9757939at2"/>
<dbReference type="SUPFAM" id="SSF48208">
    <property type="entry name" value="Six-hairpin glycosidases"/>
    <property type="match status" value="1"/>
</dbReference>
<sequence length="550" mass="61319">MRSIGYRNVQMKGDLCARNVKNYARMHDRLYRPGVVGTKEAENVGWPGDWEGRTILALTLLAQSIDSEPAYLEEIVEEILDNCNAGGYRGDLLVPDAINEQQMAGHGWLLRGLVEYYRWKGDGRVRSSIQQIVNNLYLPLAGHFANYPVRQEEREFHQGEAAGSLADKVNEWLLSTDIGCVFISLDGLSQAYEELRDPALGQLLEEMMGVFFTIDFTGITAQTHASLTGMRGVVRMYEVTGQASLLEQALSFFKLYKSEGMTENYANFNLFRTPSWTEPCGIIDSYMLALSLWEHTGNEELLEEAHAIWHNGVERGQRPNGGFGCDTTVEDGHVAIHKNYYEAYWCCTMRGGEGLGVPMRKALFETDDRLQLPLYVDGIYKREQGGREELRVASSYPCEGRIELSVMQGSGSLVHIAMFVPSWALNVKVEKNGAAIPFRLEAGFANFEGELLTGTAFTLTFDIPLMAVPTQGNLYAGSDLHTLRHGLLVLGAARRYEERVNPSALAYAGQGRYTGPDLDLLPLGGAYLLDEATLREQSYQVLFRVGQADD</sequence>
<dbReference type="Proteomes" id="UP000310636">
    <property type="component" value="Unassembled WGS sequence"/>
</dbReference>
<dbReference type="EMBL" id="SSOB01000018">
    <property type="protein sequence ID" value="THF77791.1"/>
    <property type="molecule type" value="Genomic_DNA"/>
</dbReference>
<evidence type="ECO:0008006" key="3">
    <source>
        <dbReference type="Google" id="ProtNLM"/>
    </source>
</evidence>